<dbReference type="Proteomes" id="UP000269115">
    <property type="component" value="Unassembled WGS sequence"/>
</dbReference>
<protein>
    <submittedName>
        <fullName evidence="1">Uncharacterized protein</fullName>
    </submittedName>
</protein>
<evidence type="ECO:0000313" key="1">
    <source>
        <dbReference type="EMBL" id="ROQ56152.1"/>
    </source>
</evidence>
<comment type="caution">
    <text evidence="1">The sequence shown here is derived from an EMBL/GenBank/DDBJ whole genome shotgun (WGS) entry which is preliminary data.</text>
</comment>
<evidence type="ECO:0000313" key="2">
    <source>
        <dbReference type="Proteomes" id="UP000269115"/>
    </source>
</evidence>
<dbReference type="EMBL" id="RJUR01000001">
    <property type="protein sequence ID" value="ROQ56152.1"/>
    <property type="molecule type" value="Genomic_DNA"/>
</dbReference>
<name>A0A9X8EPY9_PSEPU</name>
<gene>
    <name evidence="1" type="ORF">EDF85_0019</name>
</gene>
<proteinExistence type="predicted"/>
<reference evidence="1 2" key="1">
    <citation type="submission" date="2018-11" db="EMBL/GenBank/DDBJ databases">
        <title>Genomic analyses of the natural microbiome of Caenorhabditis elegans.</title>
        <authorList>
            <person name="Samuel B."/>
        </authorList>
    </citation>
    <scope>NUCLEOTIDE SEQUENCE [LARGE SCALE GENOMIC DNA]</scope>
    <source>
        <strain evidence="1 2">BIGb0473</strain>
    </source>
</reference>
<accession>A0A9X8EPY9</accession>
<dbReference type="AlphaFoldDB" id="A0A9X8EPY9"/>
<sequence>MQCKVDVAVMIGSGVPISLRSVGMRVCWVVLVNGERRGTAFASRDEAHACRAAWLAQFDGQGLDACQAW</sequence>
<organism evidence="1 2">
    <name type="scientific">Pseudomonas putida</name>
    <name type="common">Arthrobacter siderocapsulatus</name>
    <dbReference type="NCBI Taxonomy" id="303"/>
    <lineage>
        <taxon>Bacteria</taxon>
        <taxon>Pseudomonadati</taxon>
        <taxon>Pseudomonadota</taxon>
        <taxon>Gammaproteobacteria</taxon>
        <taxon>Pseudomonadales</taxon>
        <taxon>Pseudomonadaceae</taxon>
        <taxon>Pseudomonas</taxon>
    </lineage>
</organism>
<dbReference type="RefSeq" id="WP_123752223.1">
    <property type="nucleotide sequence ID" value="NZ_RJUR01000001.1"/>
</dbReference>